<dbReference type="Proteomes" id="UP000664332">
    <property type="component" value="Unassembled WGS sequence"/>
</dbReference>
<dbReference type="AlphaFoldDB" id="A0A939E1I2"/>
<evidence type="ECO:0000259" key="1">
    <source>
        <dbReference type="Pfam" id="PF13302"/>
    </source>
</evidence>
<reference evidence="2" key="1">
    <citation type="submission" date="2021-03" db="EMBL/GenBank/DDBJ databases">
        <authorList>
            <person name="Sun Q."/>
        </authorList>
    </citation>
    <scope>NUCLEOTIDE SEQUENCE</scope>
    <source>
        <strain evidence="2">CCM 8862</strain>
    </source>
</reference>
<evidence type="ECO:0000313" key="3">
    <source>
        <dbReference type="Proteomes" id="UP000664332"/>
    </source>
</evidence>
<name>A0A939E1I2_9CORY</name>
<dbReference type="EMBL" id="JAFLEQ010000016">
    <property type="protein sequence ID" value="MBN9644983.1"/>
    <property type="molecule type" value="Genomic_DNA"/>
</dbReference>
<dbReference type="GO" id="GO:0016747">
    <property type="term" value="F:acyltransferase activity, transferring groups other than amino-acyl groups"/>
    <property type="evidence" value="ECO:0007669"/>
    <property type="project" value="InterPro"/>
</dbReference>
<dbReference type="Pfam" id="PF13302">
    <property type="entry name" value="Acetyltransf_3"/>
    <property type="match status" value="1"/>
</dbReference>
<keyword evidence="3" id="KW-1185">Reference proteome</keyword>
<protein>
    <submittedName>
        <fullName evidence="2">GNAT family N-acetyltransferase</fullName>
    </submittedName>
</protein>
<dbReference type="PANTHER" id="PTHR43610:SF1">
    <property type="entry name" value="N-ACETYLTRANSFERASE DOMAIN-CONTAINING PROTEIN"/>
    <property type="match status" value="1"/>
</dbReference>
<dbReference type="InterPro" id="IPR016181">
    <property type="entry name" value="Acyl_CoA_acyltransferase"/>
</dbReference>
<sequence length="202" mass="22225">MANPLIDPELTLNGRFVDLVPLSRSHAPALAVAVDDGGLYRQWWTSTPDPRHMAADIRQKLARGATGEMVAFAIIDTATSTPCGVTAFYAIDPTVPRVSIGYTWLRKSLWGGPINPEMKYLMMAHAFERAGCKAVEIRTKKTNRHSRGAIEKLGLSLDGIIRNTVRLRNGRIDDSYVYTATDQQWPGIKAGLDRRLAGFTAG</sequence>
<feature type="domain" description="N-acetyltransferase" evidence="1">
    <location>
        <begin position="19"/>
        <end position="155"/>
    </location>
</feature>
<proteinExistence type="predicted"/>
<dbReference type="RefSeq" id="WP_207279432.1">
    <property type="nucleotide sequence ID" value="NZ_JAFLEQ010000016.1"/>
</dbReference>
<dbReference type="PANTHER" id="PTHR43610">
    <property type="entry name" value="BLL6696 PROTEIN"/>
    <property type="match status" value="1"/>
</dbReference>
<dbReference type="Gene3D" id="3.40.630.30">
    <property type="match status" value="1"/>
</dbReference>
<accession>A0A939E1I2</accession>
<dbReference type="InterPro" id="IPR000182">
    <property type="entry name" value="GNAT_dom"/>
</dbReference>
<comment type="caution">
    <text evidence="2">The sequence shown here is derived from an EMBL/GenBank/DDBJ whole genome shotgun (WGS) entry which is preliminary data.</text>
</comment>
<gene>
    <name evidence="2" type="ORF">JZY06_10225</name>
</gene>
<evidence type="ECO:0000313" key="2">
    <source>
        <dbReference type="EMBL" id="MBN9644983.1"/>
    </source>
</evidence>
<dbReference type="SUPFAM" id="SSF55729">
    <property type="entry name" value="Acyl-CoA N-acyltransferases (Nat)"/>
    <property type="match status" value="1"/>
</dbReference>
<organism evidence="2 3">
    <name type="scientific">Corynebacterium mendelii</name>
    <dbReference type="NCBI Taxonomy" id="2765362"/>
    <lineage>
        <taxon>Bacteria</taxon>
        <taxon>Bacillati</taxon>
        <taxon>Actinomycetota</taxon>
        <taxon>Actinomycetes</taxon>
        <taxon>Mycobacteriales</taxon>
        <taxon>Corynebacteriaceae</taxon>
        <taxon>Corynebacterium</taxon>
    </lineage>
</organism>